<keyword evidence="2" id="KW-1185">Reference proteome</keyword>
<dbReference type="EMBL" id="CP052909">
    <property type="protein sequence ID" value="QNJ98766.1"/>
    <property type="molecule type" value="Genomic_DNA"/>
</dbReference>
<gene>
    <name evidence="1" type="ORF">ALE3EI_2221</name>
</gene>
<dbReference type="RefSeq" id="WP_186988687.1">
    <property type="nucleotide sequence ID" value="NZ_CP052909.1"/>
</dbReference>
<evidence type="ECO:0000313" key="1">
    <source>
        <dbReference type="EMBL" id="QNJ98766.1"/>
    </source>
</evidence>
<proteinExistence type="predicted"/>
<dbReference type="AlphaFoldDB" id="A0A7G8PWQ0"/>
<reference evidence="1 2" key="1">
    <citation type="submission" date="2020-04" db="EMBL/GenBank/DDBJ databases">
        <title>Genome sequence of Altibacter aquimarinus strain ALE3EI.</title>
        <authorList>
            <person name="Oh H.-M."/>
            <person name="Jang D."/>
        </authorList>
    </citation>
    <scope>NUCLEOTIDE SEQUENCE [LARGE SCALE GENOMIC DNA]</scope>
    <source>
        <strain evidence="1 2">ALE3EI</strain>
    </source>
</reference>
<sequence>MNDFKKTWDSHLQQQQEIPIDLIASIKEDFINQFLDKHRSKDKDKYYHHIELPLYLDANENMTHFNAFINIGGKVKPNGKPDNSNTAPFKIDFHNTDVITDPLVKYEYKEGVDYDSQNAPPNTFPNVSLKCENIGILLKWPKQDDSGEDHEAMLNLYLDFRCRVDFIKNENRTSLKFIPTLVQIRATESIPGDTKVQDLIIVLVNYIMKDQGPKFIREIEIPVIEMSKYKFLPNYIKIENDLLSVYMNRDVASIQSLADEMQTHQKAFLGLVDQDLNEEKDIVKLIYGTKVSKEFIKCNSDDDKLAVLEHSEIRSFDEIFPKAQSYLANFKRTGNKSYLSAARNGQNIGIAVVEDFLDTIVRDSLPGSKESSTRTKSALDLIKGRIRTWVRLFNSDIEIAANGTLTGATQIDIGAMLEYKLREYYRCSTGWSKWKQIGLRVKGRPEMSVKVIRSNKGVGVDMDIDIRKLEVSTGLGRLIDALVNALFQVFLYVVNGILDVLEAILSFIIFPVEFELSQQRTKIKLSNVHQWRYNRTDTVLRENEKRYLSFLIEANAV</sequence>
<accession>A0A7G8PWQ0</accession>
<organism evidence="1 2">
    <name type="scientific">Constantimarinum furrinae</name>
    <dbReference type="NCBI Taxonomy" id="2562285"/>
    <lineage>
        <taxon>Bacteria</taxon>
        <taxon>Pseudomonadati</taxon>
        <taxon>Bacteroidota</taxon>
        <taxon>Flavobacteriia</taxon>
        <taxon>Flavobacteriales</taxon>
        <taxon>Flavobacteriaceae</taxon>
        <taxon>Altibacter/Constantimarinum group</taxon>
        <taxon>Constantimarinum</taxon>
    </lineage>
</organism>
<name>A0A7G8PWQ0_9FLAO</name>
<protein>
    <submittedName>
        <fullName evidence="1">Uncharacterized protein</fullName>
    </submittedName>
</protein>
<evidence type="ECO:0000313" key="2">
    <source>
        <dbReference type="Proteomes" id="UP000515514"/>
    </source>
</evidence>
<dbReference type="KEGG" id="alti:ALE3EI_2221"/>
<dbReference type="Proteomes" id="UP000515514">
    <property type="component" value="Chromosome"/>
</dbReference>